<dbReference type="InterPro" id="IPR016205">
    <property type="entry name" value="Glycerol_DH"/>
</dbReference>
<evidence type="ECO:0000256" key="5">
    <source>
        <dbReference type="ARBA" id="ARBA00037918"/>
    </source>
</evidence>
<dbReference type="EC" id="1.1.1.6" evidence="6"/>
<dbReference type="Gene3D" id="3.40.50.1970">
    <property type="match status" value="1"/>
</dbReference>
<feature type="domain" description="Alcohol dehydrogenase iron-type/glycerol dehydrogenase GldA" evidence="9">
    <location>
        <begin position="7"/>
        <end position="153"/>
    </location>
</feature>
<evidence type="ECO:0000256" key="3">
    <source>
        <dbReference type="ARBA" id="ARBA00023002"/>
    </source>
</evidence>
<evidence type="ECO:0000256" key="1">
    <source>
        <dbReference type="ARBA" id="ARBA00007358"/>
    </source>
</evidence>
<keyword evidence="2" id="KW-0479">Metal-binding</keyword>
<gene>
    <name evidence="10" type="ORF">OCV88_01885</name>
</gene>
<comment type="similarity">
    <text evidence="1">Belongs to the iron-containing alcohol dehydrogenase family.</text>
</comment>
<comment type="pathway">
    <text evidence="5">Polyol metabolism; glycerol fermentation; glycerone phosphate from glycerol (oxidative route): step 1/2.</text>
</comment>
<dbReference type="PANTHER" id="PTHR43616">
    <property type="entry name" value="GLYCEROL DEHYDROGENASE"/>
    <property type="match status" value="1"/>
</dbReference>
<dbReference type="InterPro" id="IPR018211">
    <property type="entry name" value="ADH_Fe_CS"/>
</dbReference>
<evidence type="ECO:0000259" key="9">
    <source>
        <dbReference type="Pfam" id="PF00465"/>
    </source>
</evidence>
<organism evidence="10 11">
    <name type="scientific">Brotonthovivens ammoniilytica</name>
    <dbReference type="NCBI Taxonomy" id="2981725"/>
    <lineage>
        <taxon>Bacteria</taxon>
        <taxon>Bacillati</taxon>
        <taxon>Bacillota</taxon>
        <taxon>Clostridia</taxon>
        <taxon>Lachnospirales</taxon>
        <taxon>Lachnospiraceae</taxon>
        <taxon>Brotonthovivens</taxon>
    </lineage>
</organism>
<evidence type="ECO:0000256" key="8">
    <source>
        <dbReference type="ARBA" id="ARBA00049006"/>
    </source>
</evidence>
<dbReference type="Pfam" id="PF00465">
    <property type="entry name" value="Fe-ADH"/>
    <property type="match status" value="1"/>
</dbReference>
<accession>A0ABT2TFX7</accession>
<evidence type="ECO:0000256" key="4">
    <source>
        <dbReference type="ARBA" id="ARBA00023027"/>
    </source>
</evidence>
<evidence type="ECO:0000313" key="10">
    <source>
        <dbReference type="EMBL" id="MCU6761085.1"/>
    </source>
</evidence>
<dbReference type="Gene3D" id="1.20.1090.10">
    <property type="entry name" value="Dehydroquinate synthase-like - alpha domain"/>
    <property type="match status" value="1"/>
</dbReference>
<dbReference type="GO" id="GO:0004022">
    <property type="term" value="F:alcohol dehydrogenase (NAD+) activity"/>
    <property type="evidence" value="ECO:0007669"/>
    <property type="project" value="UniProtKB-EC"/>
</dbReference>
<comment type="catalytic activity">
    <reaction evidence="8">
        <text>glycerol + NAD(+) = dihydroxyacetone + NADH + H(+)</text>
        <dbReference type="Rhea" id="RHEA:13769"/>
        <dbReference type="ChEBI" id="CHEBI:15378"/>
        <dbReference type="ChEBI" id="CHEBI:16016"/>
        <dbReference type="ChEBI" id="CHEBI:17754"/>
        <dbReference type="ChEBI" id="CHEBI:57540"/>
        <dbReference type="ChEBI" id="CHEBI:57945"/>
        <dbReference type="EC" id="1.1.1.6"/>
    </reaction>
</comment>
<name>A0ABT2TFX7_9FIRM</name>
<evidence type="ECO:0000256" key="2">
    <source>
        <dbReference type="ARBA" id="ARBA00022723"/>
    </source>
</evidence>
<evidence type="ECO:0000313" key="11">
    <source>
        <dbReference type="Proteomes" id="UP001652442"/>
    </source>
</evidence>
<dbReference type="EMBL" id="JAOQJQ010000001">
    <property type="protein sequence ID" value="MCU6761085.1"/>
    <property type="molecule type" value="Genomic_DNA"/>
</dbReference>
<dbReference type="SUPFAM" id="SSF56796">
    <property type="entry name" value="Dehydroquinate synthase-like"/>
    <property type="match status" value="1"/>
</dbReference>
<dbReference type="PROSITE" id="PS00913">
    <property type="entry name" value="ADH_IRON_1"/>
    <property type="match status" value="1"/>
</dbReference>
<dbReference type="Proteomes" id="UP001652442">
    <property type="component" value="Unassembled WGS sequence"/>
</dbReference>
<keyword evidence="4" id="KW-0520">NAD</keyword>
<dbReference type="RefSeq" id="WP_158423932.1">
    <property type="nucleotide sequence ID" value="NZ_JAOQJQ010000001.1"/>
</dbReference>
<keyword evidence="3 10" id="KW-0560">Oxidoreductase</keyword>
<dbReference type="PANTHER" id="PTHR43616:SF5">
    <property type="entry name" value="GLYCEROL DEHYDROGENASE 1"/>
    <property type="match status" value="1"/>
</dbReference>
<reference evidence="10 11" key="1">
    <citation type="journal article" date="2021" name="ISME Commun">
        <title>Automated analysis of genomic sequences facilitates high-throughput and comprehensive description of bacteria.</title>
        <authorList>
            <person name="Hitch T.C.A."/>
        </authorList>
    </citation>
    <scope>NUCLEOTIDE SEQUENCE [LARGE SCALE GENOMIC DNA]</scope>
    <source>
        <strain evidence="10 11">Sanger_109</strain>
    </source>
</reference>
<evidence type="ECO:0000256" key="7">
    <source>
        <dbReference type="ARBA" id="ARBA00040132"/>
    </source>
</evidence>
<sequence>MKRLRFPGTFCVGNDILKNFASYASCYGKKMVFIGGHRSLLAVRELLAESFQDSECSCEFVECGKTASLSEIRRIAGLQEVKDADVICAAGGGSCMDIARTIGNGSKKSLIMIPTTVASDAPCSFVSVFYSDDGSEVIGDELYHKCPDMVFVDSKVIADAPARQIASGMGDALATFYEARTCKQNANGTGITATAMALAGLSREMVLRDGYAAYQSVELGIVTTQLENVIEANCFLSGVGGANTGCAAAHGIGDYLCKLPGGHDFMHGERVYVGLMVQMILEQYPKEEIRKLMTFGKRIKLPVCLGDLGVENIKETAKMLTVGLQGDHFMVNLSCDYSEHILAGAFVYAQCLAETI</sequence>
<proteinExistence type="inferred from homology"/>
<comment type="caution">
    <text evidence="10">The sequence shown here is derived from an EMBL/GenBank/DDBJ whole genome shotgun (WGS) entry which is preliminary data.</text>
</comment>
<dbReference type="PIRSF" id="PIRSF000112">
    <property type="entry name" value="Glycerol_dehydrogenase"/>
    <property type="match status" value="1"/>
</dbReference>
<dbReference type="InterPro" id="IPR001670">
    <property type="entry name" value="ADH_Fe/GldA"/>
</dbReference>
<keyword evidence="11" id="KW-1185">Reference proteome</keyword>
<evidence type="ECO:0000256" key="6">
    <source>
        <dbReference type="ARBA" id="ARBA00039147"/>
    </source>
</evidence>
<protein>
    <recommendedName>
        <fullName evidence="7">Glycerol dehydrogenase</fullName>
        <ecNumber evidence="6">1.1.1.6</ecNumber>
    </recommendedName>
</protein>